<feature type="region of interest" description="Disordered" evidence="1">
    <location>
        <begin position="47"/>
        <end position="71"/>
    </location>
</feature>
<reference evidence="3" key="1">
    <citation type="submission" date="2021-01" db="EMBL/GenBank/DDBJ databases">
        <title>Caligus Genome Assembly.</title>
        <authorList>
            <person name="Gallardo-Escarate C."/>
        </authorList>
    </citation>
    <scope>NUCLEOTIDE SEQUENCE [LARGE SCALE GENOMIC DNA]</scope>
</reference>
<name>A0A7T8HMG7_CALRO</name>
<organism evidence="2 3">
    <name type="scientific">Caligus rogercresseyi</name>
    <name type="common">Sea louse</name>
    <dbReference type="NCBI Taxonomy" id="217165"/>
    <lineage>
        <taxon>Eukaryota</taxon>
        <taxon>Metazoa</taxon>
        <taxon>Ecdysozoa</taxon>
        <taxon>Arthropoda</taxon>
        <taxon>Crustacea</taxon>
        <taxon>Multicrustacea</taxon>
        <taxon>Hexanauplia</taxon>
        <taxon>Copepoda</taxon>
        <taxon>Siphonostomatoida</taxon>
        <taxon>Caligidae</taxon>
        <taxon>Caligus</taxon>
    </lineage>
</organism>
<dbReference type="AlphaFoldDB" id="A0A7T8HMG7"/>
<keyword evidence="3" id="KW-1185">Reference proteome</keyword>
<dbReference type="Proteomes" id="UP000595437">
    <property type="component" value="Chromosome 3"/>
</dbReference>
<proteinExistence type="predicted"/>
<accession>A0A7T8HMG7</accession>
<evidence type="ECO:0000313" key="3">
    <source>
        <dbReference type="Proteomes" id="UP000595437"/>
    </source>
</evidence>
<gene>
    <name evidence="2" type="ORF">FKW44_004674</name>
</gene>
<evidence type="ECO:0000313" key="2">
    <source>
        <dbReference type="EMBL" id="QQP52501.1"/>
    </source>
</evidence>
<sequence>MEVVENAEELQGKRKTEVMVPHEGFFASWRRRSPVIRLRGASRGQWQVQRRETANTCRPARSLAQGEATGG</sequence>
<protein>
    <submittedName>
        <fullName evidence="2">Uncharacterized protein</fullName>
    </submittedName>
</protein>
<evidence type="ECO:0000256" key="1">
    <source>
        <dbReference type="SAM" id="MobiDB-lite"/>
    </source>
</evidence>
<dbReference type="EMBL" id="CP045892">
    <property type="protein sequence ID" value="QQP52501.1"/>
    <property type="molecule type" value="Genomic_DNA"/>
</dbReference>